<evidence type="ECO:0000256" key="11">
    <source>
        <dbReference type="ARBA" id="ARBA00047944"/>
    </source>
</evidence>
<dbReference type="Gene3D" id="3.40.1280.10">
    <property type="match status" value="1"/>
</dbReference>
<feature type="domain" description="Ribosomal RNA small subunit methyltransferase E methyltransferase" evidence="13">
    <location>
        <begin position="85"/>
        <end position="244"/>
    </location>
</feature>
<dbReference type="PANTHER" id="PTHR30027:SF3">
    <property type="entry name" value="16S RRNA (URACIL(1498)-N(3))-METHYLTRANSFERASE"/>
    <property type="match status" value="1"/>
</dbReference>
<dbReference type="InterPro" id="IPR046886">
    <property type="entry name" value="RsmE_MTase_dom"/>
</dbReference>
<evidence type="ECO:0000256" key="4">
    <source>
        <dbReference type="ARBA" id="ARBA00013673"/>
    </source>
</evidence>
<evidence type="ECO:0000256" key="10">
    <source>
        <dbReference type="ARBA" id="ARBA00025699"/>
    </source>
</evidence>
<organism evidence="15 16">
    <name type="scientific">Prochlorococcus marinus str. PAC1</name>
    <dbReference type="NCBI Taxonomy" id="59924"/>
    <lineage>
        <taxon>Bacteria</taxon>
        <taxon>Bacillati</taxon>
        <taxon>Cyanobacteriota</taxon>
        <taxon>Cyanophyceae</taxon>
        <taxon>Synechococcales</taxon>
        <taxon>Prochlorococcaceae</taxon>
        <taxon>Prochlorococcus</taxon>
    </lineage>
</organism>
<evidence type="ECO:0000313" key="16">
    <source>
        <dbReference type="Proteomes" id="UP000030392"/>
    </source>
</evidence>
<keyword evidence="6 12" id="KW-0698">rRNA processing</keyword>
<name>A0A0A2BZJ8_PROMR</name>
<dbReference type="Pfam" id="PF04452">
    <property type="entry name" value="Methyltrans_RNA"/>
    <property type="match status" value="1"/>
</dbReference>
<keyword evidence="8 12" id="KW-0808">Transferase</keyword>
<dbReference type="InterPro" id="IPR015947">
    <property type="entry name" value="PUA-like_sf"/>
</dbReference>
<dbReference type="InterPro" id="IPR029026">
    <property type="entry name" value="tRNA_m1G_MTases_N"/>
</dbReference>
<evidence type="ECO:0000256" key="6">
    <source>
        <dbReference type="ARBA" id="ARBA00022552"/>
    </source>
</evidence>
<dbReference type="SUPFAM" id="SSF75217">
    <property type="entry name" value="alpha/beta knot"/>
    <property type="match status" value="1"/>
</dbReference>
<dbReference type="EMBL" id="JNAX01000015">
    <property type="protein sequence ID" value="KGG19506.1"/>
    <property type="molecule type" value="Genomic_DNA"/>
</dbReference>
<dbReference type="NCBIfam" id="TIGR00046">
    <property type="entry name" value="RsmE family RNA methyltransferase"/>
    <property type="match status" value="1"/>
</dbReference>
<dbReference type="CDD" id="cd18084">
    <property type="entry name" value="RsmE-like"/>
    <property type="match status" value="1"/>
</dbReference>
<evidence type="ECO:0000256" key="12">
    <source>
        <dbReference type="PIRNR" id="PIRNR015601"/>
    </source>
</evidence>
<dbReference type="SUPFAM" id="SSF88697">
    <property type="entry name" value="PUA domain-like"/>
    <property type="match status" value="1"/>
</dbReference>
<evidence type="ECO:0000256" key="5">
    <source>
        <dbReference type="ARBA" id="ARBA00022490"/>
    </source>
</evidence>
<sequence>MAEKRRLFIKLNRLRDEIDSNGELKLTSNESHYLFRVMRMRSEDLLEVIDGKGRLWNAKIVEKKAIKLTNGFDKPLQFVSRERPLIGIAIVIPKKGFENFLQMSCEIGVDIIQPLISKRSVVKECSNEKIIRYKKIIYEAVEQSERLWSPELMQVLTFPNWINDMSSEAQVGFAATRIEDLPDCVTWVKETPHEVNQVWVVIGPEGGWNKEEEELAFSAGFVGVSMGETILRTSTAAVSASQVMTSWRRLKSSF</sequence>
<gene>
    <name evidence="15" type="ORF">EV03_1890</name>
</gene>
<comment type="function">
    <text evidence="10 12">Specifically methylates the N3 position of the uracil ring of uridine 1498 (m3U1498) in 16S rRNA. Acts on the fully assembled 30S ribosomal subunit.</text>
</comment>
<feature type="domain" description="Ribosomal RNA small subunit methyltransferase E PUA-like" evidence="14">
    <location>
        <begin position="26"/>
        <end position="68"/>
    </location>
</feature>
<reference evidence="16" key="1">
    <citation type="journal article" date="2014" name="Sci. Data">
        <title>Genomes of diverse isolates of the marine cyanobacterium Prochlorococcus.</title>
        <authorList>
            <person name="Biller S."/>
            <person name="Berube P."/>
            <person name="Thompson J."/>
            <person name="Kelly L."/>
            <person name="Roggensack S."/>
            <person name="Awad L."/>
            <person name="Roache-Johnson K."/>
            <person name="Ding H."/>
            <person name="Giovannoni S.J."/>
            <person name="Moore L.R."/>
            <person name="Chisholm S.W."/>
        </authorList>
    </citation>
    <scope>NUCLEOTIDE SEQUENCE [LARGE SCALE GENOMIC DNA]</scope>
    <source>
        <strain evidence="16">PAC1</strain>
    </source>
</reference>
<dbReference type="AlphaFoldDB" id="A0A0A2BZJ8"/>
<dbReference type="PIRSF" id="PIRSF015601">
    <property type="entry name" value="MTase_slr0722"/>
    <property type="match status" value="1"/>
</dbReference>
<dbReference type="GO" id="GO:0070475">
    <property type="term" value="P:rRNA base methylation"/>
    <property type="evidence" value="ECO:0007669"/>
    <property type="project" value="TreeGrafter"/>
</dbReference>
<dbReference type="Pfam" id="PF20260">
    <property type="entry name" value="PUA_4"/>
    <property type="match status" value="1"/>
</dbReference>
<dbReference type="GO" id="GO:0070042">
    <property type="term" value="F:rRNA (uridine-N3-)-methyltransferase activity"/>
    <property type="evidence" value="ECO:0007669"/>
    <property type="project" value="TreeGrafter"/>
</dbReference>
<protein>
    <recommendedName>
        <fullName evidence="4 12">Ribosomal RNA small subunit methyltransferase E</fullName>
        <ecNumber evidence="3 12">2.1.1.193</ecNumber>
    </recommendedName>
</protein>
<evidence type="ECO:0000256" key="9">
    <source>
        <dbReference type="ARBA" id="ARBA00022691"/>
    </source>
</evidence>
<evidence type="ECO:0000256" key="2">
    <source>
        <dbReference type="ARBA" id="ARBA00005528"/>
    </source>
</evidence>
<dbReference type="InterPro" id="IPR046887">
    <property type="entry name" value="RsmE_PUA-like"/>
</dbReference>
<evidence type="ECO:0000256" key="8">
    <source>
        <dbReference type="ARBA" id="ARBA00022679"/>
    </source>
</evidence>
<evidence type="ECO:0000256" key="1">
    <source>
        <dbReference type="ARBA" id="ARBA00004496"/>
    </source>
</evidence>
<dbReference type="PROSITE" id="PS00019">
    <property type="entry name" value="ACTININ_1"/>
    <property type="match status" value="1"/>
</dbReference>
<keyword evidence="5 12" id="KW-0963">Cytoplasm</keyword>
<dbReference type="Proteomes" id="UP000030392">
    <property type="component" value="Unassembled WGS sequence"/>
</dbReference>
<dbReference type="EC" id="2.1.1.193" evidence="3 12"/>
<dbReference type="RefSeq" id="WP_036907120.1">
    <property type="nucleotide sequence ID" value="NZ_CP138967.1"/>
</dbReference>
<dbReference type="InterPro" id="IPR029028">
    <property type="entry name" value="Alpha/beta_knot_MTases"/>
</dbReference>
<evidence type="ECO:0000259" key="14">
    <source>
        <dbReference type="Pfam" id="PF20260"/>
    </source>
</evidence>
<proteinExistence type="inferred from homology"/>
<dbReference type="InterPro" id="IPR006700">
    <property type="entry name" value="RsmE"/>
</dbReference>
<comment type="caution">
    <text evidence="15">The sequence shown here is derived from an EMBL/GenBank/DDBJ whole genome shotgun (WGS) entry which is preliminary data.</text>
</comment>
<accession>A0A0A2BZJ8</accession>
<evidence type="ECO:0000256" key="3">
    <source>
        <dbReference type="ARBA" id="ARBA00012328"/>
    </source>
</evidence>
<dbReference type="InterPro" id="IPR001589">
    <property type="entry name" value="Actinin_actin-bd_CS"/>
</dbReference>
<comment type="similarity">
    <text evidence="2 12">Belongs to the RNA methyltransferase RsmE family.</text>
</comment>
<comment type="subcellular location">
    <subcellularLocation>
        <location evidence="1 12">Cytoplasm</location>
    </subcellularLocation>
</comment>
<comment type="catalytic activity">
    <reaction evidence="11 12">
        <text>uridine(1498) in 16S rRNA + S-adenosyl-L-methionine = N(3)-methyluridine(1498) in 16S rRNA + S-adenosyl-L-homocysteine + H(+)</text>
        <dbReference type="Rhea" id="RHEA:42920"/>
        <dbReference type="Rhea" id="RHEA-COMP:10283"/>
        <dbReference type="Rhea" id="RHEA-COMP:10284"/>
        <dbReference type="ChEBI" id="CHEBI:15378"/>
        <dbReference type="ChEBI" id="CHEBI:57856"/>
        <dbReference type="ChEBI" id="CHEBI:59789"/>
        <dbReference type="ChEBI" id="CHEBI:65315"/>
        <dbReference type="ChEBI" id="CHEBI:74502"/>
        <dbReference type="EC" id="2.1.1.193"/>
    </reaction>
</comment>
<keyword evidence="7 12" id="KW-0489">Methyltransferase</keyword>
<dbReference type="GO" id="GO:0005737">
    <property type="term" value="C:cytoplasm"/>
    <property type="evidence" value="ECO:0007669"/>
    <property type="project" value="UniProtKB-SubCell"/>
</dbReference>
<keyword evidence="9 12" id="KW-0949">S-adenosyl-L-methionine</keyword>
<dbReference type="PANTHER" id="PTHR30027">
    <property type="entry name" value="RIBOSOMAL RNA SMALL SUBUNIT METHYLTRANSFERASE E"/>
    <property type="match status" value="1"/>
</dbReference>
<evidence type="ECO:0000256" key="7">
    <source>
        <dbReference type="ARBA" id="ARBA00022603"/>
    </source>
</evidence>
<dbReference type="NCBIfam" id="NF008697">
    <property type="entry name" value="PRK11713.4-1"/>
    <property type="match status" value="1"/>
</dbReference>
<evidence type="ECO:0000259" key="13">
    <source>
        <dbReference type="Pfam" id="PF04452"/>
    </source>
</evidence>
<evidence type="ECO:0000313" key="15">
    <source>
        <dbReference type="EMBL" id="KGG19506.1"/>
    </source>
</evidence>